<dbReference type="InterPro" id="IPR016181">
    <property type="entry name" value="Acyl_CoA_acyltransferase"/>
</dbReference>
<dbReference type="EMBL" id="WMEQ01000019">
    <property type="protein sequence ID" value="MYL35630.1"/>
    <property type="molecule type" value="Genomic_DNA"/>
</dbReference>
<protein>
    <submittedName>
        <fullName evidence="2">GNAT family N-acetyltransferase</fullName>
    </submittedName>
</protein>
<dbReference type="SUPFAM" id="SSF55729">
    <property type="entry name" value="Acyl-CoA N-acyltransferases (Nat)"/>
    <property type="match status" value="1"/>
</dbReference>
<comment type="caution">
    <text evidence="2">The sequence shown here is derived from an EMBL/GenBank/DDBJ whole genome shotgun (WGS) entry which is preliminary data.</text>
</comment>
<gene>
    <name evidence="2" type="ORF">GLW05_18805</name>
</gene>
<name>A0A6I5A5M3_9BACI</name>
<dbReference type="GO" id="GO:0016747">
    <property type="term" value="F:acyltransferase activity, transferring groups other than amino-acyl groups"/>
    <property type="evidence" value="ECO:0007669"/>
    <property type="project" value="InterPro"/>
</dbReference>
<dbReference type="CDD" id="cd04301">
    <property type="entry name" value="NAT_SF"/>
    <property type="match status" value="1"/>
</dbReference>
<evidence type="ECO:0000313" key="2">
    <source>
        <dbReference type="EMBL" id="MYL35630.1"/>
    </source>
</evidence>
<dbReference type="Gene3D" id="3.40.630.30">
    <property type="match status" value="1"/>
</dbReference>
<dbReference type="AlphaFoldDB" id="A0A6I5A5M3"/>
<organism evidence="2 3">
    <name type="scientific">Pontibacillus yanchengensis</name>
    <dbReference type="NCBI Taxonomy" id="462910"/>
    <lineage>
        <taxon>Bacteria</taxon>
        <taxon>Bacillati</taxon>
        <taxon>Bacillota</taxon>
        <taxon>Bacilli</taxon>
        <taxon>Bacillales</taxon>
        <taxon>Bacillaceae</taxon>
        <taxon>Pontibacillus</taxon>
    </lineage>
</organism>
<sequence>MNTFRILASSYSFTRRLLVFVSQSKEGEAYIHLVGVHPDYRNQGLAYKLYTLFIEWRWC</sequence>
<accession>A0A6I5A5M3</accession>
<reference evidence="2 3" key="1">
    <citation type="submission" date="2019-11" db="EMBL/GenBank/DDBJ databases">
        <title>Genome sequences of 17 halophilic strains isolated from different environments.</title>
        <authorList>
            <person name="Furrow R.E."/>
        </authorList>
    </citation>
    <scope>NUCLEOTIDE SEQUENCE [LARGE SCALE GENOMIC DNA]</scope>
    <source>
        <strain evidence="2 3">22514_16_FS</strain>
    </source>
</reference>
<feature type="domain" description="N-acetyltransferase" evidence="1">
    <location>
        <begin position="25"/>
        <end position="56"/>
    </location>
</feature>
<keyword evidence="2" id="KW-0808">Transferase</keyword>
<proteinExistence type="predicted"/>
<dbReference type="InterPro" id="IPR000182">
    <property type="entry name" value="GNAT_dom"/>
</dbReference>
<evidence type="ECO:0000313" key="3">
    <source>
        <dbReference type="Proteomes" id="UP000468638"/>
    </source>
</evidence>
<dbReference type="Proteomes" id="UP000468638">
    <property type="component" value="Unassembled WGS sequence"/>
</dbReference>
<dbReference type="Pfam" id="PF00583">
    <property type="entry name" value="Acetyltransf_1"/>
    <property type="match status" value="1"/>
</dbReference>
<evidence type="ECO:0000259" key="1">
    <source>
        <dbReference type="Pfam" id="PF00583"/>
    </source>
</evidence>